<evidence type="ECO:0000256" key="1">
    <source>
        <dbReference type="SAM" id="MobiDB-lite"/>
    </source>
</evidence>
<feature type="region of interest" description="Disordered" evidence="1">
    <location>
        <begin position="323"/>
        <end position="343"/>
    </location>
</feature>
<evidence type="ECO:0000259" key="4">
    <source>
        <dbReference type="Pfam" id="PF09972"/>
    </source>
</evidence>
<dbReference type="EMBL" id="LJZR01000073">
    <property type="protein sequence ID" value="KPQ32007.1"/>
    <property type="molecule type" value="Genomic_DNA"/>
</dbReference>
<dbReference type="InterPro" id="IPR018702">
    <property type="entry name" value="DUF2207"/>
</dbReference>
<organism evidence="5 6">
    <name type="scientific">Phormidesmis priestleyi Ana</name>
    <dbReference type="NCBI Taxonomy" id="1666911"/>
    <lineage>
        <taxon>Bacteria</taxon>
        <taxon>Bacillati</taxon>
        <taxon>Cyanobacteriota</taxon>
        <taxon>Cyanophyceae</taxon>
        <taxon>Leptolyngbyales</taxon>
        <taxon>Leptolyngbyaceae</taxon>
        <taxon>Phormidesmis</taxon>
    </lineage>
</organism>
<dbReference type="AlphaFoldDB" id="A0A0P7ZQG7"/>
<reference evidence="5 6" key="1">
    <citation type="submission" date="2015-09" db="EMBL/GenBank/DDBJ databases">
        <title>Identification and resolution of microdiversity through metagenomic sequencing of parallel consortia.</title>
        <authorList>
            <person name="Nelson W.C."/>
            <person name="Romine M.F."/>
            <person name="Lindemann S.R."/>
        </authorList>
    </citation>
    <scope>NUCLEOTIDE SEQUENCE [LARGE SCALE GENOMIC DNA]</scope>
    <source>
        <strain evidence="5">Ana</strain>
    </source>
</reference>
<evidence type="ECO:0000313" key="6">
    <source>
        <dbReference type="Proteomes" id="UP000050465"/>
    </source>
</evidence>
<dbReference type="Pfam" id="PF09972">
    <property type="entry name" value="DUF2207"/>
    <property type="match status" value="1"/>
</dbReference>
<keyword evidence="3" id="KW-0732">Signal</keyword>
<feature type="transmembrane region" description="Helical" evidence="2">
    <location>
        <begin position="241"/>
        <end position="259"/>
    </location>
</feature>
<protein>
    <submittedName>
        <fullName evidence="5">Putative membrane protein (DUF2207)</fullName>
    </submittedName>
</protein>
<sequence>MNKKWIARTILLLFSLFCVFFTKTPVIATSTQSSPFYWDRIDVNIDVQANGDMLITEEQEYVFNREHTSQRYRYIPLAKVDEIKDVTVEENGQTIGSKTGIENNQLWIRWQHELNPPETRTFIVKYRVVGGLQMRNQAKQVYWKAIFADRKAAIQNAKVKVTLPEALSGKVTKFTHFDTPATSRQIDGRTFEFVASQPIQPQRELEVQITFPTGILNLPEPSLEERSRDFSKSFTQILSQIFWVVPMLGVLIAVIVSQVRSRTCPKCKKLKWKKTHVTLKPATYTSTGLRKTTGHCQNCSHHSVKESVIPVLVRDSGGGGSFGCDGGGGGGGGGDGGGGGGGD</sequence>
<proteinExistence type="predicted"/>
<gene>
    <name evidence="5" type="ORF">HLUCCA11_22540</name>
</gene>
<evidence type="ECO:0000256" key="2">
    <source>
        <dbReference type="SAM" id="Phobius"/>
    </source>
</evidence>
<keyword evidence="2" id="KW-1133">Transmembrane helix</keyword>
<evidence type="ECO:0000256" key="3">
    <source>
        <dbReference type="SAM" id="SignalP"/>
    </source>
</evidence>
<dbReference type="STRING" id="1666911.HLUCCA11_22540"/>
<feature type="signal peptide" evidence="3">
    <location>
        <begin position="1"/>
        <end position="28"/>
    </location>
</feature>
<comment type="caution">
    <text evidence="5">The sequence shown here is derived from an EMBL/GenBank/DDBJ whole genome shotgun (WGS) entry which is preliminary data.</text>
</comment>
<feature type="domain" description="DUF2207" evidence="4">
    <location>
        <begin position="40"/>
        <end position="211"/>
    </location>
</feature>
<feature type="chain" id="PRO_5006147382" evidence="3">
    <location>
        <begin position="29"/>
        <end position="343"/>
    </location>
</feature>
<dbReference type="Proteomes" id="UP000050465">
    <property type="component" value="Unassembled WGS sequence"/>
</dbReference>
<accession>A0A0P7ZQG7</accession>
<keyword evidence="2" id="KW-0472">Membrane</keyword>
<keyword evidence="2" id="KW-0812">Transmembrane</keyword>
<evidence type="ECO:0000313" key="5">
    <source>
        <dbReference type="EMBL" id="KPQ32007.1"/>
    </source>
</evidence>
<name>A0A0P7ZQG7_9CYAN</name>